<feature type="domain" description="Ketoreductase" evidence="4">
    <location>
        <begin position="6"/>
        <end position="184"/>
    </location>
</feature>
<dbReference type="EMBL" id="ML119133">
    <property type="protein sequence ID" value="RPB11809.1"/>
    <property type="molecule type" value="Genomic_DNA"/>
</dbReference>
<comment type="similarity">
    <text evidence="1">Belongs to the short-chain dehydrogenases/reductases (SDR) family.</text>
</comment>
<evidence type="ECO:0000259" key="4">
    <source>
        <dbReference type="SMART" id="SM00822"/>
    </source>
</evidence>
<evidence type="ECO:0000256" key="2">
    <source>
        <dbReference type="ARBA" id="ARBA00022857"/>
    </source>
</evidence>
<organism evidence="5 6">
    <name type="scientific">Morchella conica CCBAS932</name>
    <dbReference type="NCBI Taxonomy" id="1392247"/>
    <lineage>
        <taxon>Eukaryota</taxon>
        <taxon>Fungi</taxon>
        <taxon>Dikarya</taxon>
        <taxon>Ascomycota</taxon>
        <taxon>Pezizomycotina</taxon>
        <taxon>Pezizomycetes</taxon>
        <taxon>Pezizales</taxon>
        <taxon>Morchellaceae</taxon>
        <taxon>Morchella</taxon>
    </lineage>
</organism>
<evidence type="ECO:0000256" key="3">
    <source>
        <dbReference type="ARBA" id="ARBA00023002"/>
    </source>
</evidence>
<dbReference type="Proteomes" id="UP000277580">
    <property type="component" value="Unassembled WGS sequence"/>
</dbReference>
<proteinExistence type="inferred from homology"/>
<dbReference type="PANTHER" id="PTHR48107">
    <property type="entry name" value="NADPH-DEPENDENT ALDEHYDE REDUCTASE-LIKE PROTEIN, CHLOROPLASTIC-RELATED"/>
    <property type="match status" value="1"/>
</dbReference>
<evidence type="ECO:0000313" key="5">
    <source>
        <dbReference type="EMBL" id="RPB11809.1"/>
    </source>
</evidence>
<dbReference type="InterPro" id="IPR036291">
    <property type="entry name" value="NAD(P)-bd_dom_sf"/>
</dbReference>
<evidence type="ECO:0000313" key="6">
    <source>
        <dbReference type="Proteomes" id="UP000277580"/>
    </source>
</evidence>
<accession>A0A3N4KQV2</accession>
<dbReference type="SUPFAM" id="SSF51735">
    <property type="entry name" value="NAD(P)-binding Rossmann-fold domains"/>
    <property type="match status" value="1"/>
</dbReference>
<dbReference type="FunFam" id="3.40.50.720:FF:000084">
    <property type="entry name" value="Short-chain dehydrogenase reductase"/>
    <property type="match status" value="1"/>
</dbReference>
<dbReference type="SMART" id="SM00822">
    <property type="entry name" value="PKS_KR"/>
    <property type="match status" value="1"/>
</dbReference>
<reference evidence="5 6" key="1">
    <citation type="journal article" date="2018" name="Nat. Ecol. Evol.">
        <title>Pezizomycetes genomes reveal the molecular basis of ectomycorrhizal truffle lifestyle.</title>
        <authorList>
            <person name="Murat C."/>
            <person name="Payen T."/>
            <person name="Noel B."/>
            <person name="Kuo A."/>
            <person name="Morin E."/>
            <person name="Chen J."/>
            <person name="Kohler A."/>
            <person name="Krizsan K."/>
            <person name="Balestrini R."/>
            <person name="Da Silva C."/>
            <person name="Montanini B."/>
            <person name="Hainaut M."/>
            <person name="Levati E."/>
            <person name="Barry K.W."/>
            <person name="Belfiori B."/>
            <person name="Cichocki N."/>
            <person name="Clum A."/>
            <person name="Dockter R.B."/>
            <person name="Fauchery L."/>
            <person name="Guy J."/>
            <person name="Iotti M."/>
            <person name="Le Tacon F."/>
            <person name="Lindquist E.A."/>
            <person name="Lipzen A."/>
            <person name="Malagnac F."/>
            <person name="Mello A."/>
            <person name="Molinier V."/>
            <person name="Miyauchi S."/>
            <person name="Poulain J."/>
            <person name="Riccioni C."/>
            <person name="Rubini A."/>
            <person name="Sitrit Y."/>
            <person name="Splivallo R."/>
            <person name="Traeger S."/>
            <person name="Wang M."/>
            <person name="Zifcakova L."/>
            <person name="Wipf D."/>
            <person name="Zambonelli A."/>
            <person name="Paolocci F."/>
            <person name="Nowrousian M."/>
            <person name="Ottonello S."/>
            <person name="Baldrian P."/>
            <person name="Spatafora J.W."/>
            <person name="Henrissat B."/>
            <person name="Nagy L.G."/>
            <person name="Aury J.M."/>
            <person name="Wincker P."/>
            <person name="Grigoriev I.V."/>
            <person name="Bonfante P."/>
            <person name="Martin F.M."/>
        </authorList>
    </citation>
    <scope>NUCLEOTIDE SEQUENCE [LARGE SCALE GENOMIC DNA]</scope>
    <source>
        <strain evidence="5 6">CCBAS932</strain>
    </source>
</reference>
<dbReference type="InParanoid" id="A0A3N4KQV2"/>
<dbReference type="InterPro" id="IPR020904">
    <property type="entry name" value="Sc_DH/Rdtase_CS"/>
</dbReference>
<dbReference type="OrthoDB" id="47007at2759"/>
<dbReference type="PROSITE" id="PS00061">
    <property type="entry name" value="ADH_SHORT"/>
    <property type="match status" value="1"/>
</dbReference>
<dbReference type="PANTHER" id="PTHR48107:SF7">
    <property type="entry name" value="RE15974P"/>
    <property type="match status" value="1"/>
</dbReference>
<protein>
    <submittedName>
        <fullName evidence="5">NAD(P)-binding protein</fullName>
    </submittedName>
</protein>
<dbReference type="GO" id="GO:0016614">
    <property type="term" value="F:oxidoreductase activity, acting on CH-OH group of donors"/>
    <property type="evidence" value="ECO:0007669"/>
    <property type="project" value="UniProtKB-ARBA"/>
</dbReference>
<evidence type="ECO:0000256" key="1">
    <source>
        <dbReference type="ARBA" id="ARBA00006484"/>
    </source>
</evidence>
<dbReference type="Pfam" id="PF13561">
    <property type="entry name" value="adh_short_C2"/>
    <property type="match status" value="1"/>
</dbReference>
<sequence length="245" mass="25624">MSLAGKIALVTGASKGIGKSIVENLHASGASVVINYSRDSAPADALVAQFGAATSHAIRADVSSVSECKRLVDETVKKFGKIDILVLNAGVLPMKDLAGTTEEDFDRTFGVNVKGPYFLTQAAVPHIPDGGRVIFFSTTLTAATTVTPNYLLYNATKGAIEQMTRVLAKDLGKRAITVNAVSPGPTGTDLFYNGKPEAVVKMIAGFNPMNRIGTPEEVARVVGFLAGPDSGWVNGQNLRVNGGMA</sequence>
<keyword evidence="3" id="KW-0560">Oxidoreductase</keyword>
<dbReference type="PRINTS" id="PR00081">
    <property type="entry name" value="GDHRDH"/>
</dbReference>
<dbReference type="STRING" id="1392247.A0A3N4KQV2"/>
<dbReference type="InterPro" id="IPR002347">
    <property type="entry name" value="SDR_fam"/>
</dbReference>
<dbReference type="InterPro" id="IPR057326">
    <property type="entry name" value="KR_dom"/>
</dbReference>
<name>A0A3N4KQV2_9PEZI</name>
<dbReference type="Gene3D" id="3.40.50.720">
    <property type="entry name" value="NAD(P)-binding Rossmann-like Domain"/>
    <property type="match status" value="1"/>
</dbReference>
<keyword evidence="6" id="KW-1185">Reference proteome</keyword>
<gene>
    <name evidence="5" type="ORF">P167DRAFT_536465</name>
</gene>
<keyword evidence="2" id="KW-0521">NADP</keyword>
<dbReference type="AlphaFoldDB" id="A0A3N4KQV2"/>
<dbReference type="PRINTS" id="PR00080">
    <property type="entry name" value="SDRFAMILY"/>
</dbReference>